<dbReference type="InterPro" id="IPR001503">
    <property type="entry name" value="Glyco_trans_10"/>
</dbReference>
<dbReference type="PANTHER" id="PTHR11929:SF194">
    <property type="entry name" value="ALPHA-(1,3)-FUCOSYLTRANSFERASE 10"/>
    <property type="match status" value="1"/>
</dbReference>
<dbReference type="EC" id="2.4.1.-" evidence="5"/>
<gene>
    <name evidence="7" type="ORF">CcCBS67573_g02235</name>
</gene>
<keyword evidence="5" id="KW-0472">Membrane</keyword>
<proteinExistence type="inferred from homology"/>
<reference evidence="7 8" key="1">
    <citation type="journal article" date="2019" name="Sci. Rep.">
        <title>Comparative genomics of chytrid fungi reveal insights into the obligate biotrophic and pathogenic lifestyle of Synchytrium endobioticum.</title>
        <authorList>
            <person name="van de Vossenberg B.T.L.H."/>
            <person name="Warris S."/>
            <person name="Nguyen H.D.T."/>
            <person name="van Gent-Pelzer M.P.E."/>
            <person name="Joly D.L."/>
            <person name="van de Geest H.C."/>
            <person name="Bonants P.J.M."/>
            <person name="Smith D.S."/>
            <person name="Levesque C.A."/>
            <person name="van der Lee T.A.J."/>
        </authorList>
    </citation>
    <scope>NUCLEOTIDE SEQUENCE [LARGE SCALE GENOMIC DNA]</scope>
    <source>
        <strain evidence="7 8">CBS 675.73</strain>
    </source>
</reference>
<protein>
    <recommendedName>
        <fullName evidence="5">Fucosyltransferase</fullName>
        <ecNumber evidence="5">2.4.1.-</ecNumber>
    </recommendedName>
</protein>
<keyword evidence="5" id="KW-1133">Transmembrane helix</keyword>
<accession>A0A507FJR1</accession>
<keyword evidence="5" id="KW-0812">Transmembrane</keyword>
<name>A0A507FJR1_9FUNG</name>
<comment type="pathway">
    <text evidence="1">Protein modification; protein glycosylation.</text>
</comment>
<dbReference type="GO" id="GO:0032580">
    <property type="term" value="C:Golgi cisterna membrane"/>
    <property type="evidence" value="ECO:0007669"/>
    <property type="project" value="UniProtKB-SubCell"/>
</dbReference>
<evidence type="ECO:0000313" key="8">
    <source>
        <dbReference type="Proteomes" id="UP000320333"/>
    </source>
</evidence>
<evidence type="ECO:0000256" key="4">
    <source>
        <dbReference type="ARBA" id="ARBA00022679"/>
    </source>
</evidence>
<dbReference type="GO" id="GO:0046920">
    <property type="term" value="F:alpha-(1-&gt;3)-fucosyltransferase activity"/>
    <property type="evidence" value="ECO:0007669"/>
    <property type="project" value="TreeGrafter"/>
</dbReference>
<dbReference type="OrthoDB" id="427096at2759"/>
<evidence type="ECO:0000313" key="7">
    <source>
        <dbReference type="EMBL" id="TPX76503.1"/>
    </source>
</evidence>
<evidence type="ECO:0000259" key="6">
    <source>
        <dbReference type="Pfam" id="PF00852"/>
    </source>
</evidence>
<keyword evidence="3 5" id="KW-0328">Glycosyltransferase</keyword>
<dbReference type="InterPro" id="IPR038577">
    <property type="entry name" value="GT10-like_C_sf"/>
</dbReference>
<feature type="transmembrane region" description="Helical" evidence="5">
    <location>
        <begin position="20"/>
        <end position="41"/>
    </location>
</feature>
<keyword evidence="8" id="KW-1185">Reference proteome</keyword>
<evidence type="ECO:0000256" key="5">
    <source>
        <dbReference type="RuleBase" id="RU003832"/>
    </source>
</evidence>
<dbReference type="EMBL" id="QEAP01000045">
    <property type="protein sequence ID" value="TPX76503.1"/>
    <property type="molecule type" value="Genomic_DNA"/>
</dbReference>
<dbReference type="UniPathway" id="UPA00378"/>
<sequence length="401" mass="45655">MPTLFSCYKTMRQPLSQTTALRTFAVVSLFILGTQFCQTLVTRRISPLKPISKPQVEGIRPEKQENDQARLLLAPNVAETELQMQAPYPPKDSNLKPTVRIKVMTGHYYDQDYSGVTPCTKKMKSSEQTLICEYGTELPIEEADALWYFGPFVTGSIDPPHHNHTKIVMSLEPSSYYPQLDNPDFMSQFKYKMTYRLNSDVPLLYEVMDIRTPFEPNLPSFKDRKASVSFVNRNCDALNGRSEIVRALMTAGVPVDAAGLCLHNTDSTDQVDKRLEFQTHRVCVSIENSNTIDYVSEKIWDAYRNGCVPIYMGAPNAVADFLPAEDSVIMAEKYSAVGLAEEVRRVLASEAAFEGYMAWKKRPLHQLSKGYQKLLKWSEEPHSRCRMCRIIYKEQLEKEAS</sequence>
<keyword evidence="5" id="KW-0333">Golgi apparatus</keyword>
<dbReference type="Gene3D" id="3.40.50.11660">
    <property type="entry name" value="Glycosyl transferase family 10, C-terminal domain"/>
    <property type="match status" value="1"/>
</dbReference>
<evidence type="ECO:0000256" key="1">
    <source>
        <dbReference type="ARBA" id="ARBA00004922"/>
    </source>
</evidence>
<evidence type="ECO:0000256" key="2">
    <source>
        <dbReference type="ARBA" id="ARBA00008919"/>
    </source>
</evidence>
<dbReference type="AlphaFoldDB" id="A0A507FJR1"/>
<comment type="caution">
    <text evidence="7">The sequence shown here is derived from an EMBL/GenBank/DDBJ whole genome shotgun (WGS) entry which is preliminary data.</text>
</comment>
<dbReference type="Pfam" id="PF00852">
    <property type="entry name" value="Glyco_transf_10"/>
    <property type="match status" value="1"/>
</dbReference>
<dbReference type="Proteomes" id="UP000320333">
    <property type="component" value="Unassembled WGS sequence"/>
</dbReference>
<comment type="subcellular location">
    <subcellularLocation>
        <location evidence="5">Golgi apparatus</location>
        <location evidence="5">Golgi stack membrane</location>
        <topology evidence="5">Single-pass type II membrane protein</topology>
    </subcellularLocation>
</comment>
<dbReference type="SUPFAM" id="SSF53756">
    <property type="entry name" value="UDP-Glycosyltransferase/glycogen phosphorylase"/>
    <property type="match status" value="1"/>
</dbReference>
<evidence type="ECO:0000256" key="3">
    <source>
        <dbReference type="ARBA" id="ARBA00022676"/>
    </source>
</evidence>
<dbReference type="InterPro" id="IPR055270">
    <property type="entry name" value="Glyco_tran_10_C"/>
</dbReference>
<organism evidence="7 8">
    <name type="scientific">Chytriomyces confervae</name>
    <dbReference type="NCBI Taxonomy" id="246404"/>
    <lineage>
        <taxon>Eukaryota</taxon>
        <taxon>Fungi</taxon>
        <taxon>Fungi incertae sedis</taxon>
        <taxon>Chytridiomycota</taxon>
        <taxon>Chytridiomycota incertae sedis</taxon>
        <taxon>Chytridiomycetes</taxon>
        <taxon>Chytridiales</taxon>
        <taxon>Chytriomycetaceae</taxon>
        <taxon>Chytriomyces</taxon>
    </lineage>
</organism>
<dbReference type="STRING" id="246404.A0A507FJR1"/>
<dbReference type="PANTHER" id="PTHR11929">
    <property type="entry name" value="ALPHA- 1,3 -FUCOSYLTRANSFERASE"/>
    <property type="match status" value="1"/>
</dbReference>
<feature type="domain" description="Fucosyltransferase C-terminal" evidence="6">
    <location>
        <begin position="223"/>
        <end position="396"/>
    </location>
</feature>
<comment type="similarity">
    <text evidence="2 5">Belongs to the glycosyltransferase 10 family.</text>
</comment>
<keyword evidence="4 5" id="KW-0808">Transferase</keyword>